<feature type="transmembrane region" description="Helical" evidence="2">
    <location>
        <begin position="199"/>
        <end position="216"/>
    </location>
</feature>
<evidence type="ECO:0000313" key="4">
    <source>
        <dbReference type="Proteomes" id="UP001176961"/>
    </source>
</evidence>
<proteinExistence type="predicted"/>
<name>A0AA36M1N7_CYLNA</name>
<gene>
    <name evidence="3" type="ORF">CYNAS_LOCUS6470</name>
</gene>
<feature type="transmembrane region" description="Helical" evidence="2">
    <location>
        <begin position="165"/>
        <end position="187"/>
    </location>
</feature>
<reference evidence="3" key="1">
    <citation type="submission" date="2023-07" db="EMBL/GenBank/DDBJ databases">
        <authorList>
            <consortium name="CYATHOMIX"/>
        </authorList>
    </citation>
    <scope>NUCLEOTIDE SEQUENCE</scope>
    <source>
        <strain evidence="3">N/A</strain>
    </source>
</reference>
<feature type="transmembrane region" description="Helical" evidence="2">
    <location>
        <begin position="105"/>
        <end position="130"/>
    </location>
</feature>
<keyword evidence="2" id="KW-0472">Membrane</keyword>
<feature type="compositionally biased region" description="Basic residues" evidence="1">
    <location>
        <begin position="1"/>
        <end position="22"/>
    </location>
</feature>
<feature type="region of interest" description="Disordered" evidence="1">
    <location>
        <begin position="244"/>
        <end position="323"/>
    </location>
</feature>
<feature type="compositionally biased region" description="Basic residues" evidence="1">
    <location>
        <begin position="246"/>
        <end position="285"/>
    </location>
</feature>
<feature type="region of interest" description="Disordered" evidence="1">
    <location>
        <begin position="1"/>
        <end position="32"/>
    </location>
</feature>
<evidence type="ECO:0000256" key="2">
    <source>
        <dbReference type="SAM" id="Phobius"/>
    </source>
</evidence>
<dbReference type="Proteomes" id="UP001176961">
    <property type="component" value="Unassembled WGS sequence"/>
</dbReference>
<feature type="transmembrane region" description="Helical" evidence="2">
    <location>
        <begin position="136"/>
        <end position="158"/>
    </location>
</feature>
<sequence length="380" mass="43982">MSSKKEKKHSKRRRKLSCKRRKSEKEQSNEKCQVFTVEVPSPNSGRSTHSTTDPATRETIETAIEEIKRDREEIAAEKRKIWQFWHNTNVHPMSRFVLSMPPTHWSYLSIIVCCCVKIVFCLCILSKLLHTYDAPLIYMMCFMIINAGSTFVTIELLLKRKQRMVLICALVDALVIVIMIILLALISDKEDEGNIPVERVAATTVVIAFLELLCLLHHFHVYKSQVAQDIEGVELPCTCGIERPASHHSRSSKRKSRSKTRSSSKRKSRRRRRHTSRRVRRKGTRRSLSDRSSSYGRHRTRQIPIKTSSTHSDRHSCSHGPHRARQIPIKIVSHTSINEHESQPRAYTRCEYSSTNSSLPMRYVRDPYTGEIRRLSHTSL</sequence>
<keyword evidence="4" id="KW-1185">Reference proteome</keyword>
<evidence type="ECO:0000256" key="1">
    <source>
        <dbReference type="SAM" id="MobiDB-lite"/>
    </source>
</evidence>
<keyword evidence="2" id="KW-1133">Transmembrane helix</keyword>
<accession>A0AA36M1N7</accession>
<comment type="caution">
    <text evidence="3">The sequence shown here is derived from an EMBL/GenBank/DDBJ whole genome shotgun (WGS) entry which is preliminary data.</text>
</comment>
<dbReference type="AlphaFoldDB" id="A0AA36M1N7"/>
<evidence type="ECO:0000313" key="3">
    <source>
        <dbReference type="EMBL" id="CAJ0594487.1"/>
    </source>
</evidence>
<organism evidence="3 4">
    <name type="scientific">Cylicocyclus nassatus</name>
    <name type="common">Nematode worm</name>
    <dbReference type="NCBI Taxonomy" id="53992"/>
    <lineage>
        <taxon>Eukaryota</taxon>
        <taxon>Metazoa</taxon>
        <taxon>Ecdysozoa</taxon>
        <taxon>Nematoda</taxon>
        <taxon>Chromadorea</taxon>
        <taxon>Rhabditida</taxon>
        <taxon>Rhabditina</taxon>
        <taxon>Rhabditomorpha</taxon>
        <taxon>Strongyloidea</taxon>
        <taxon>Strongylidae</taxon>
        <taxon>Cylicocyclus</taxon>
    </lineage>
</organism>
<keyword evidence="2" id="KW-0812">Transmembrane</keyword>
<dbReference type="EMBL" id="CATQJL010000112">
    <property type="protein sequence ID" value="CAJ0594487.1"/>
    <property type="molecule type" value="Genomic_DNA"/>
</dbReference>
<protein>
    <submittedName>
        <fullName evidence="3">Uncharacterized protein</fullName>
    </submittedName>
</protein>